<dbReference type="SMART" id="SM00530">
    <property type="entry name" value="HTH_XRE"/>
    <property type="match status" value="1"/>
</dbReference>
<evidence type="ECO:0000256" key="3">
    <source>
        <dbReference type="ARBA" id="ARBA00023163"/>
    </source>
</evidence>
<proteinExistence type="predicted"/>
<dbReference type="EMBL" id="JACQXR010000139">
    <property type="protein sequence ID" value="MBI4727593.1"/>
    <property type="molecule type" value="Genomic_DNA"/>
</dbReference>
<organism evidence="5 6">
    <name type="scientific">candidate division TA06 bacterium</name>
    <dbReference type="NCBI Taxonomy" id="2250710"/>
    <lineage>
        <taxon>Bacteria</taxon>
        <taxon>Bacteria division TA06</taxon>
    </lineage>
</organism>
<dbReference type="Proteomes" id="UP000736328">
    <property type="component" value="Unassembled WGS sequence"/>
</dbReference>
<feature type="domain" description="HTH cro/C1-type" evidence="4">
    <location>
        <begin position="13"/>
        <end position="66"/>
    </location>
</feature>
<evidence type="ECO:0000259" key="4">
    <source>
        <dbReference type="PROSITE" id="PS50943"/>
    </source>
</evidence>
<sequence>MSEILKLVGDNTRAIRKSQNLSQEKLAERAGVDYRYIGFIEQGRVNPTLKSLEKIAAALKINFAVLFINIETRKNLVENHINLFPKMKPMQKRIYGQLRKADPGQLKLFEYIIKGLMKRKRKSRS</sequence>
<dbReference type="AlphaFoldDB" id="A0A933ML26"/>
<evidence type="ECO:0000313" key="5">
    <source>
        <dbReference type="EMBL" id="MBI4727593.1"/>
    </source>
</evidence>
<dbReference type="CDD" id="cd00093">
    <property type="entry name" value="HTH_XRE"/>
    <property type="match status" value="1"/>
</dbReference>
<reference evidence="5" key="1">
    <citation type="submission" date="2020-07" db="EMBL/GenBank/DDBJ databases">
        <title>Huge and variable diversity of episymbiotic CPR bacteria and DPANN archaea in groundwater ecosystems.</title>
        <authorList>
            <person name="He C.Y."/>
            <person name="Keren R."/>
            <person name="Whittaker M."/>
            <person name="Farag I.F."/>
            <person name="Doudna J."/>
            <person name="Cate J.H.D."/>
            <person name="Banfield J.F."/>
        </authorList>
    </citation>
    <scope>NUCLEOTIDE SEQUENCE</scope>
    <source>
        <strain evidence="5">NC_groundwater_1520_Pr4_B-0.1um_53_5</strain>
    </source>
</reference>
<keyword evidence="1" id="KW-0805">Transcription regulation</keyword>
<dbReference type="PROSITE" id="PS50943">
    <property type="entry name" value="HTH_CROC1"/>
    <property type="match status" value="1"/>
</dbReference>
<evidence type="ECO:0000256" key="1">
    <source>
        <dbReference type="ARBA" id="ARBA00023015"/>
    </source>
</evidence>
<dbReference type="GO" id="GO:0003677">
    <property type="term" value="F:DNA binding"/>
    <property type="evidence" value="ECO:0007669"/>
    <property type="project" value="UniProtKB-KW"/>
</dbReference>
<evidence type="ECO:0000256" key="2">
    <source>
        <dbReference type="ARBA" id="ARBA00023125"/>
    </source>
</evidence>
<dbReference type="InterPro" id="IPR010982">
    <property type="entry name" value="Lambda_DNA-bd_dom_sf"/>
</dbReference>
<accession>A0A933ML26</accession>
<keyword evidence="3" id="KW-0804">Transcription</keyword>
<dbReference type="InterPro" id="IPR050807">
    <property type="entry name" value="TransReg_Diox_bact_type"/>
</dbReference>
<dbReference type="Gene3D" id="1.10.260.40">
    <property type="entry name" value="lambda repressor-like DNA-binding domains"/>
    <property type="match status" value="1"/>
</dbReference>
<evidence type="ECO:0000313" key="6">
    <source>
        <dbReference type="Proteomes" id="UP000736328"/>
    </source>
</evidence>
<dbReference type="Pfam" id="PF01381">
    <property type="entry name" value="HTH_3"/>
    <property type="match status" value="1"/>
</dbReference>
<dbReference type="InterPro" id="IPR001387">
    <property type="entry name" value="Cro/C1-type_HTH"/>
</dbReference>
<dbReference type="GO" id="GO:0005829">
    <property type="term" value="C:cytosol"/>
    <property type="evidence" value="ECO:0007669"/>
    <property type="project" value="TreeGrafter"/>
</dbReference>
<dbReference type="GO" id="GO:0003700">
    <property type="term" value="F:DNA-binding transcription factor activity"/>
    <property type="evidence" value="ECO:0007669"/>
    <property type="project" value="TreeGrafter"/>
</dbReference>
<dbReference type="SUPFAM" id="SSF47413">
    <property type="entry name" value="lambda repressor-like DNA-binding domains"/>
    <property type="match status" value="1"/>
</dbReference>
<dbReference type="PANTHER" id="PTHR46797">
    <property type="entry name" value="HTH-TYPE TRANSCRIPTIONAL REGULATOR"/>
    <property type="match status" value="1"/>
</dbReference>
<keyword evidence="2" id="KW-0238">DNA-binding</keyword>
<gene>
    <name evidence="5" type="ORF">HY768_10330</name>
</gene>
<dbReference type="PANTHER" id="PTHR46797:SF23">
    <property type="entry name" value="HTH-TYPE TRANSCRIPTIONAL REGULATOR SUTR"/>
    <property type="match status" value="1"/>
</dbReference>
<comment type="caution">
    <text evidence="5">The sequence shown here is derived from an EMBL/GenBank/DDBJ whole genome shotgun (WGS) entry which is preliminary data.</text>
</comment>
<protein>
    <submittedName>
        <fullName evidence="5">Helix-turn-helix transcriptional regulator</fullName>
    </submittedName>
</protein>
<name>A0A933ML26_UNCT6</name>